<gene>
    <name evidence="2" type="ORF">FHK98_09935</name>
</gene>
<organism evidence="2 3">
    <name type="scientific">Cylindrospermopsis raciborskii CS-506_A</name>
    <dbReference type="NCBI Taxonomy" id="2585140"/>
    <lineage>
        <taxon>Bacteria</taxon>
        <taxon>Bacillati</taxon>
        <taxon>Cyanobacteriota</taxon>
        <taxon>Cyanophyceae</taxon>
        <taxon>Nostocales</taxon>
        <taxon>Aphanizomenonaceae</taxon>
        <taxon>Cylindrospermopsis</taxon>
    </lineage>
</organism>
<dbReference type="EMBL" id="VDFG01000678">
    <property type="protein sequence ID" value="MBA4465914.1"/>
    <property type="molecule type" value="Genomic_DNA"/>
</dbReference>
<feature type="coiled-coil region" evidence="1">
    <location>
        <begin position="42"/>
        <end position="83"/>
    </location>
</feature>
<dbReference type="AlphaFoldDB" id="A0A838WJ77"/>
<sequence length="101" mass="12001">MSNQERIDNMENQLIDIRLAVSALLETSVIYQRNFEVMQRNFDNVVVEMRQMQSEIREMQSEIREMQSEVREIQLDVRGLQTENRRILDILQNLPPGGSYE</sequence>
<evidence type="ECO:0000256" key="1">
    <source>
        <dbReference type="SAM" id="Coils"/>
    </source>
</evidence>
<dbReference type="Gene3D" id="1.20.58.130">
    <property type="match status" value="1"/>
</dbReference>
<accession>A0A838WJ77</accession>
<proteinExistence type="predicted"/>
<evidence type="ECO:0000313" key="2">
    <source>
        <dbReference type="EMBL" id="MBA4465914.1"/>
    </source>
</evidence>
<dbReference type="Proteomes" id="UP000538075">
    <property type="component" value="Unassembled WGS sequence"/>
</dbReference>
<protein>
    <submittedName>
        <fullName evidence="2">Uncharacterized protein</fullName>
    </submittedName>
</protein>
<comment type="caution">
    <text evidence="2">The sequence shown here is derived from an EMBL/GenBank/DDBJ whole genome shotgun (WGS) entry which is preliminary data.</text>
</comment>
<keyword evidence="1" id="KW-0175">Coiled coil</keyword>
<reference evidence="2 3" key="1">
    <citation type="journal article" date="2020" name="J. Appl. Phycol.">
        <title>Morphological changes and genome evolution in Raphidiopsis raciborskii CS-506 after 23 years in culture.</title>
        <authorList>
            <person name="Willis A."/>
            <person name="Bent S.J."/>
            <person name="Jameson I.D."/>
        </authorList>
    </citation>
    <scope>NUCLEOTIDE SEQUENCE [LARGE SCALE GENOMIC DNA]</scope>
    <source>
        <strain evidence="2 3">CS-506_A</strain>
    </source>
</reference>
<evidence type="ECO:0000313" key="3">
    <source>
        <dbReference type="Proteomes" id="UP000538075"/>
    </source>
</evidence>
<name>A0A838WJ77_9CYAN</name>